<organism evidence="1 2">
    <name type="scientific">Prochlorococcus marinus (strain MIT 9215)</name>
    <dbReference type="NCBI Taxonomy" id="93060"/>
    <lineage>
        <taxon>Bacteria</taxon>
        <taxon>Bacillati</taxon>
        <taxon>Cyanobacteriota</taxon>
        <taxon>Cyanophyceae</taxon>
        <taxon>Synechococcales</taxon>
        <taxon>Prochlorococcaceae</taxon>
        <taxon>Prochlorococcus</taxon>
    </lineage>
</organism>
<dbReference type="Proteomes" id="UP000002014">
    <property type="component" value="Chromosome"/>
</dbReference>
<dbReference type="EMBL" id="CP000825">
    <property type="protein sequence ID" value="ABV51472.2"/>
    <property type="molecule type" value="Genomic_DNA"/>
</dbReference>
<dbReference type="NCBIfam" id="TIGR03492">
    <property type="entry name" value="lipid-A-disaccharide synthase-related protein"/>
    <property type="match status" value="1"/>
</dbReference>
<dbReference type="HOGENOM" id="CLU_035659_0_0_3"/>
<dbReference type="SUPFAM" id="SSF53756">
    <property type="entry name" value="UDP-Glycosyltransferase/glycogen phosphorylase"/>
    <property type="match status" value="1"/>
</dbReference>
<gene>
    <name evidence="1" type="ordered locus">P9215_18591</name>
</gene>
<proteinExistence type="predicted"/>
<evidence type="ECO:0008006" key="3">
    <source>
        <dbReference type="Google" id="ProtNLM"/>
    </source>
</evidence>
<accession>A8G791</accession>
<reference evidence="1 2" key="1">
    <citation type="journal article" date="2007" name="PLoS Genet.">
        <title>Patterns and implications of gene gain and loss in the evolution of Prochlorococcus.</title>
        <authorList>
            <person name="Kettler G.C."/>
            <person name="Martiny A.C."/>
            <person name="Huang K."/>
            <person name="Zucker J."/>
            <person name="Coleman M.L."/>
            <person name="Rodrigue S."/>
            <person name="Chen F."/>
            <person name="Lapidus A."/>
            <person name="Ferriera S."/>
            <person name="Johnson J."/>
            <person name="Steglich C."/>
            <person name="Church G.M."/>
            <person name="Richardson P."/>
            <person name="Chisholm S.W."/>
        </authorList>
    </citation>
    <scope>NUCLEOTIDE SEQUENCE [LARGE SCALE GENOMIC DNA]</scope>
    <source>
        <strain evidence="1 2">MIT 9215</strain>
    </source>
</reference>
<dbReference type="RefSeq" id="WP_012008474.1">
    <property type="nucleotide sequence ID" value="NC_009840.1"/>
</dbReference>
<dbReference type="STRING" id="93060.P9215_18591"/>
<dbReference type="KEGG" id="pmh:P9215_18591"/>
<dbReference type="PANTHER" id="PTHR39517:SF1">
    <property type="entry name" value="LIPID-A-DISACCHARIDE SYNTHASE"/>
    <property type="match status" value="1"/>
</dbReference>
<dbReference type="PANTHER" id="PTHR39517">
    <property type="entry name" value="SLL0192 PROTEIN"/>
    <property type="match status" value="1"/>
</dbReference>
<dbReference type="eggNOG" id="COG4370">
    <property type="taxonomic scope" value="Bacteria"/>
</dbReference>
<evidence type="ECO:0000313" key="1">
    <source>
        <dbReference type="EMBL" id="ABV51472.2"/>
    </source>
</evidence>
<dbReference type="InterPro" id="IPR019994">
    <property type="entry name" value="Lipid-A-disac_synthase-rel_put"/>
</dbReference>
<evidence type="ECO:0000313" key="2">
    <source>
        <dbReference type="Proteomes" id="UP000002014"/>
    </source>
</evidence>
<dbReference type="AlphaFoldDB" id="A8G791"/>
<sequence length="409" mass="46061">MSHSLLFICNGHGEDVITSEIIKRLIKKIKNKNIEVLPLVGNGDAFNFIKSKNFRKIGYSKELPSGGFSNQSLKGFLLDLFAGFLIDNLRNFLLVKQKSKNNCRIIAVGDFLPLLYAWSSECEFSFIGTPKSDHTWSNGPGWGLSDFYHKLKGSEWDPWEMFLMKSPRCKNLIMRDQLTANNLNKKNIDAKYLGNPMMDFVNVKNDKISNIISFKRIILLAGSRYPEALKNLDNFLNCLQDFYLSNDLVILLPLSINANVIQIQSYLKKYGFKKQSKVKFHIEEDSVWKKKDQYVVIGKGKFNLWANMAEVGLSNAGTATEQIAGLGIPSLSLPGPGPQFTKSFAKRQSRLLGGSVLVCKNKKILLKRLSLLLKEKVNRLEQAKIGKKRMGKSGASKKIADSINLNLLS</sequence>
<protein>
    <recommendedName>
        <fullName evidence="3">Lipid-A-disaccharide synthase</fullName>
    </recommendedName>
</protein>
<name>A8G791_PROM2</name>